<feature type="region of interest" description="Disordered" evidence="1">
    <location>
        <begin position="16"/>
        <end position="59"/>
    </location>
</feature>
<name>A0ABV7WGT0_9MICO</name>
<dbReference type="SUPFAM" id="SSF49899">
    <property type="entry name" value="Concanavalin A-like lectins/glucanases"/>
    <property type="match status" value="1"/>
</dbReference>
<reference evidence="3" key="1">
    <citation type="journal article" date="2019" name="Int. J. Syst. Evol. Microbiol.">
        <title>The Global Catalogue of Microorganisms (GCM) 10K type strain sequencing project: providing services to taxonomists for standard genome sequencing and annotation.</title>
        <authorList>
            <consortium name="The Broad Institute Genomics Platform"/>
            <consortium name="The Broad Institute Genome Sequencing Center for Infectious Disease"/>
            <person name="Wu L."/>
            <person name="Ma J."/>
        </authorList>
    </citation>
    <scope>NUCLEOTIDE SEQUENCE [LARGE SCALE GENOMIC DNA]</scope>
    <source>
        <strain evidence="3">NCAIM B.02333</strain>
    </source>
</reference>
<sequence length="487" mass="48384">MVATGVLLPAASAVPAPARDGAAARATVDRPPLRPTGAVLSDPAAPCATGDARPAVRSGTPTVYAVHRDRDGGRVQAVVSVTSLRSPSTGEVVWSTVTAPQVSGAGHAVQVGGLEHGGVYRVRTHTVDAGQRRGPSVSCELEVDLVAPAPPTVTAVAVGTQPVYLPGVPSGGVGQPGSFVLGAGGSDDVVGYRYSLGGGVPVTAVTGDSPTVTVTPTSEGSTRLEVRSVDRAGWLSPVTGYDVVVPSGSPRQVTWRFDETTGTRAASATPDGGDPLPMTLSPSLETRVGGLLAMLGSTTDLALDLDGADDVARTSAPAVTTTGSYSVSASLRSAVTGGAATALSQDGTATAGFRLGYQPCDDGTGSCWSFGVPVADAVTAAPTTVLSGIEAEAGAWAVVTGVHDATAGTLSLWVCHPVPGDFGEQGWELDRAGTVAAPAPWAATGPLRLGGAGGPDPAAWTGAVGEVRVAAGVPSDSTLLRRCPPLG</sequence>
<dbReference type="RefSeq" id="WP_376983974.1">
    <property type="nucleotide sequence ID" value="NZ_JBHRWW010000007.1"/>
</dbReference>
<organism evidence="2 3">
    <name type="scientific">Aquipuribacter hungaricus</name>
    <dbReference type="NCBI Taxonomy" id="545624"/>
    <lineage>
        <taxon>Bacteria</taxon>
        <taxon>Bacillati</taxon>
        <taxon>Actinomycetota</taxon>
        <taxon>Actinomycetes</taxon>
        <taxon>Micrococcales</taxon>
        <taxon>Intrasporangiaceae</taxon>
        <taxon>Aquipuribacter</taxon>
    </lineage>
</organism>
<dbReference type="EMBL" id="JBHRWW010000007">
    <property type="protein sequence ID" value="MFC3689073.1"/>
    <property type="molecule type" value="Genomic_DNA"/>
</dbReference>
<evidence type="ECO:0000313" key="3">
    <source>
        <dbReference type="Proteomes" id="UP001595685"/>
    </source>
</evidence>
<proteinExistence type="predicted"/>
<protein>
    <submittedName>
        <fullName evidence="2">Uncharacterized protein</fullName>
    </submittedName>
</protein>
<keyword evidence="3" id="KW-1185">Reference proteome</keyword>
<dbReference type="Gene3D" id="2.60.120.200">
    <property type="match status" value="1"/>
</dbReference>
<comment type="caution">
    <text evidence="2">The sequence shown here is derived from an EMBL/GenBank/DDBJ whole genome shotgun (WGS) entry which is preliminary data.</text>
</comment>
<evidence type="ECO:0000313" key="2">
    <source>
        <dbReference type="EMBL" id="MFC3689073.1"/>
    </source>
</evidence>
<feature type="compositionally biased region" description="Low complexity" evidence="1">
    <location>
        <begin position="16"/>
        <end position="26"/>
    </location>
</feature>
<accession>A0ABV7WGT0</accession>
<dbReference type="InterPro" id="IPR013320">
    <property type="entry name" value="ConA-like_dom_sf"/>
</dbReference>
<evidence type="ECO:0000256" key="1">
    <source>
        <dbReference type="SAM" id="MobiDB-lite"/>
    </source>
</evidence>
<gene>
    <name evidence="2" type="ORF">ACFOLH_12040</name>
</gene>
<dbReference type="Proteomes" id="UP001595685">
    <property type="component" value="Unassembled WGS sequence"/>
</dbReference>